<evidence type="ECO:0000259" key="4">
    <source>
        <dbReference type="PROSITE" id="PS51118"/>
    </source>
</evidence>
<dbReference type="SUPFAM" id="SSF46785">
    <property type="entry name" value="Winged helix' DNA-binding domain"/>
    <property type="match status" value="1"/>
</dbReference>
<evidence type="ECO:0000256" key="1">
    <source>
        <dbReference type="ARBA" id="ARBA00023015"/>
    </source>
</evidence>
<proteinExistence type="predicted"/>
<dbReference type="Gene3D" id="1.10.10.10">
    <property type="entry name" value="Winged helix-like DNA-binding domain superfamily/Winged helix DNA-binding domain"/>
    <property type="match status" value="1"/>
</dbReference>
<evidence type="ECO:0000256" key="2">
    <source>
        <dbReference type="ARBA" id="ARBA00023125"/>
    </source>
</evidence>
<dbReference type="InterPro" id="IPR002577">
    <property type="entry name" value="HTH_HxlR"/>
</dbReference>
<reference evidence="5 6" key="1">
    <citation type="submission" date="2018-08" db="EMBL/GenBank/DDBJ databases">
        <title>Sequencing the genomes of 1000 actinobacteria strains.</title>
        <authorList>
            <person name="Klenk H.-P."/>
        </authorList>
    </citation>
    <scope>NUCLEOTIDE SEQUENCE [LARGE SCALE GENOMIC DNA]</scope>
    <source>
        <strain evidence="5 6">DSM 43927</strain>
    </source>
</reference>
<evidence type="ECO:0000313" key="6">
    <source>
        <dbReference type="Proteomes" id="UP000256661"/>
    </source>
</evidence>
<dbReference type="PANTHER" id="PTHR33204">
    <property type="entry name" value="TRANSCRIPTIONAL REGULATOR, MARR FAMILY"/>
    <property type="match status" value="1"/>
</dbReference>
<organism evidence="5 6">
    <name type="scientific">Thermomonospora umbrina</name>
    <dbReference type="NCBI Taxonomy" id="111806"/>
    <lineage>
        <taxon>Bacteria</taxon>
        <taxon>Bacillati</taxon>
        <taxon>Actinomycetota</taxon>
        <taxon>Actinomycetes</taxon>
        <taxon>Streptosporangiales</taxon>
        <taxon>Thermomonosporaceae</taxon>
        <taxon>Thermomonospora</taxon>
    </lineage>
</organism>
<name>A0A3D9SZE5_9ACTN</name>
<accession>A0A3D9SZE5</accession>
<protein>
    <submittedName>
        <fullName evidence="5">HxlR family transcriptional regulator</fullName>
    </submittedName>
</protein>
<sequence length="125" mass="14444">MSESDADPCPFTPVIDLILGRWTAPILWELRQRGPLRFTELQRLMPSITPKVLTQRLRQLERDGLVTRSYHAEVPPRVEYDRTALAESLTPVFDMLVTWSEGHLEEVAAARLRYDEQTSARTRPL</sequence>
<dbReference type="Pfam" id="PF01638">
    <property type="entry name" value="HxlR"/>
    <property type="match status" value="1"/>
</dbReference>
<dbReference type="Proteomes" id="UP000256661">
    <property type="component" value="Unassembled WGS sequence"/>
</dbReference>
<dbReference type="GO" id="GO:0003677">
    <property type="term" value="F:DNA binding"/>
    <property type="evidence" value="ECO:0007669"/>
    <property type="project" value="UniProtKB-KW"/>
</dbReference>
<dbReference type="AlphaFoldDB" id="A0A3D9SZE5"/>
<keyword evidence="1" id="KW-0805">Transcription regulation</keyword>
<dbReference type="InterPro" id="IPR036388">
    <property type="entry name" value="WH-like_DNA-bd_sf"/>
</dbReference>
<keyword evidence="3" id="KW-0804">Transcription</keyword>
<dbReference type="RefSeq" id="WP_116026059.1">
    <property type="nucleotide sequence ID" value="NZ_QTTT01000001.1"/>
</dbReference>
<dbReference type="EMBL" id="QTTT01000001">
    <property type="protein sequence ID" value="REF00958.1"/>
    <property type="molecule type" value="Genomic_DNA"/>
</dbReference>
<feature type="domain" description="HTH hxlR-type" evidence="4">
    <location>
        <begin position="9"/>
        <end position="108"/>
    </location>
</feature>
<dbReference type="OrthoDB" id="3481682at2"/>
<keyword evidence="2" id="KW-0238">DNA-binding</keyword>
<evidence type="ECO:0000313" key="5">
    <source>
        <dbReference type="EMBL" id="REF00958.1"/>
    </source>
</evidence>
<keyword evidence="6" id="KW-1185">Reference proteome</keyword>
<dbReference type="PROSITE" id="PS51118">
    <property type="entry name" value="HTH_HXLR"/>
    <property type="match status" value="1"/>
</dbReference>
<evidence type="ECO:0000256" key="3">
    <source>
        <dbReference type="ARBA" id="ARBA00023163"/>
    </source>
</evidence>
<dbReference type="InterPro" id="IPR036390">
    <property type="entry name" value="WH_DNA-bd_sf"/>
</dbReference>
<gene>
    <name evidence="5" type="ORF">DFJ69_6556</name>
</gene>
<comment type="caution">
    <text evidence="5">The sequence shown here is derived from an EMBL/GenBank/DDBJ whole genome shotgun (WGS) entry which is preliminary data.</text>
</comment>